<keyword evidence="5 8" id="KW-1133">Transmembrane helix</keyword>
<dbReference type="PANTHER" id="PTHR30221:SF18">
    <property type="entry name" value="SLL0590 PROTEIN"/>
    <property type="match status" value="1"/>
</dbReference>
<evidence type="ECO:0000256" key="3">
    <source>
        <dbReference type="ARBA" id="ARBA00022475"/>
    </source>
</evidence>
<evidence type="ECO:0000256" key="7">
    <source>
        <dbReference type="SAM" id="Coils"/>
    </source>
</evidence>
<dbReference type="Gene3D" id="2.30.30.60">
    <property type="match status" value="1"/>
</dbReference>
<proteinExistence type="inferred from homology"/>
<keyword evidence="6 8" id="KW-0472">Membrane</keyword>
<dbReference type="PANTHER" id="PTHR30221">
    <property type="entry name" value="SMALL-CONDUCTANCE MECHANOSENSITIVE CHANNEL"/>
    <property type="match status" value="1"/>
</dbReference>
<dbReference type="EMBL" id="CP020918">
    <property type="protein sequence ID" value="AWG21523.1"/>
    <property type="molecule type" value="Genomic_DNA"/>
</dbReference>
<keyword evidence="3" id="KW-1003">Cell membrane</keyword>
<dbReference type="GO" id="GO:0008381">
    <property type="term" value="F:mechanosensitive monoatomic ion channel activity"/>
    <property type="evidence" value="ECO:0007669"/>
    <property type="project" value="InterPro"/>
</dbReference>
<comment type="subcellular location">
    <subcellularLocation>
        <location evidence="1">Cell membrane</location>
        <topology evidence="1">Multi-pass membrane protein</topology>
    </subcellularLocation>
</comment>
<dbReference type="SUPFAM" id="SSF50182">
    <property type="entry name" value="Sm-like ribonucleoproteins"/>
    <property type="match status" value="1"/>
</dbReference>
<evidence type="ECO:0000256" key="6">
    <source>
        <dbReference type="ARBA" id="ARBA00023136"/>
    </source>
</evidence>
<evidence type="ECO:0000313" key="12">
    <source>
        <dbReference type="Proteomes" id="UP000244527"/>
    </source>
</evidence>
<dbReference type="GO" id="GO:0005886">
    <property type="term" value="C:plasma membrane"/>
    <property type="evidence" value="ECO:0007669"/>
    <property type="project" value="UniProtKB-SubCell"/>
</dbReference>
<feature type="coiled-coil region" evidence="7">
    <location>
        <begin position="93"/>
        <end position="120"/>
    </location>
</feature>
<feature type="transmembrane region" description="Helical" evidence="8">
    <location>
        <begin position="391"/>
        <end position="412"/>
    </location>
</feature>
<dbReference type="InterPro" id="IPR049278">
    <property type="entry name" value="MS_channel_C"/>
</dbReference>
<dbReference type="Pfam" id="PF00924">
    <property type="entry name" value="MS_channel_2nd"/>
    <property type="match status" value="1"/>
</dbReference>
<evidence type="ECO:0000256" key="5">
    <source>
        <dbReference type="ARBA" id="ARBA00022989"/>
    </source>
</evidence>
<reference evidence="11 12" key="1">
    <citation type="submission" date="2017-04" db="EMBL/GenBank/DDBJ databases">
        <title>Compelte genome sequence of WV33.</title>
        <authorList>
            <person name="Lee P.C."/>
        </authorList>
    </citation>
    <scope>NUCLEOTIDE SEQUENCE [LARGE SCALE GENOMIC DNA]</scope>
    <source>
        <strain evidence="11 12">WV33</strain>
    </source>
</reference>
<organism evidence="11 12">
    <name type="scientific">Flavobacterium faecale</name>
    <dbReference type="NCBI Taxonomy" id="1355330"/>
    <lineage>
        <taxon>Bacteria</taxon>
        <taxon>Pseudomonadati</taxon>
        <taxon>Bacteroidota</taxon>
        <taxon>Flavobacteriia</taxon>
        <taxon>Flavobacteriales</taxon>
        <taxon>Flavobacteriaceae</taxon>
        <taxon>Flavobacterium</taxon>
    </lineage>
</organism>
<dbReference type="RefSeq" id="WP_108740461.1">
    <property type="nucleotide sequence ID" value="NZ_CP020918.1"/>
</dbReference>
<dbReference type="Gene3D" id="3.30.70.100">
    <property type="match status" value="1"/>
</dbReference>
<dbReference type="InterPro" id="IPR045275">
    <property type="entry name" value="MscS_archaea/bacteria_type"/>
</dbReference>
<name>A0A2S1LCP3_9FLAO</name>
<feature type="transmembrane region" description="Helical" evidence="8">
    <location>
        <begin position="297"/>
        <end position="318"/>
    </location>
</feature>
<evidence type="ECO:0000256" key="4">
    <source>
        <dbReference type="ARBA" id="ARBA00022692"/>
    </source>
</evidence>
<dbReference type="SUPFAM" id="SSF82689">
    <property type="entry name" value="Mechanosensitive channel protein MscS (YggB), C-terminal domain"/>
    <property type="match status" value="1"/>
</dbReference>
<feature type="transmembrane region" description="Helical" evidence="8">
    <location>
        <begin position="350"/>
        <end position="370"/>
    </location>
</feature>
<protein>
    <submittedName>
        <fullName evidence="11">Transmembrane ion channel</fullName>
    </submittedName>
</protein>
<evidence type="ECO:0000256" key="1">
    <source>
        <dbReference type="ARBA" id="ARBA00004651"/>
    </source>
</evidence>
<feature type="transmembrane region" description="Helical" evidence="8">
    <location>
        <begin position="235"/>
        <end position="252"/>
    </location>
</feature>
<dbReference type="Proteomes" id="UP000244527">
    <property type="component" value="Chromosome"/>
</dbReference>
<dbReference type="InterPro" id="IPR023408">
    <property type="entry name" value="MscS_beta-dom_sf"/>
</dbReference>
<feature type="transmembrane region" description="Helical" evidence="8">
    <location>
        <begin position="424"/>
        <end position="451"/>
    </location>
</feature>
<sequence>MKFIFQLFFLLILSQCSYSQTKEQKSEAEKTEVKEVLVAKQVDSANAVVLNAYNKKLEELEVQRLRDSVQQSKLQSKLEKLSTTDNIQKDKLLKQLQEFADKDKERLEFKKRQIDSLRTTAKSYPVMGFFNDTLFAIYNRLGSFSVKDRAEAISNRIQKLADIYQFKKEDIQISASESTVDLMVGESILTSISENDAIWNNTTKEELAKKYKSTIENAVIKYQEETSTETLSKEIGLALLVLLVVGIIIFFIRKGFRKLNQKISEQEGKLLKGITIKNYTLFDTSRQVNVFTSISNVLKWVLTILTIYLSLPILFGIFPWTKHFTDTLIEYIKSPALKIVHGVWDYLPNLVTIIVIVIFFRYVLRLVYFLKTEVENGKLQLSGFYPDWANPTYQIIKVILYAFMGIVIFPYLPGSDSPIFQGVSVFLGVLFTFGSSGSLSNVVAGLVLTYMRLFTIGDRVKIGEVVGDVIEKSMLVTRVRTTKNEIISIPNSTVMNSHTINYSSDAPKNGLILHTTVTIGYDVPWKKVHQSLIDAANRTELLQDTPAPFVLQTSLDDFYVSYQINAYTKEVSKQALIYSNLHANIQDCCNENGIEILSPHYRAARDGSQTTIPEDYLDSNYKAPKFNVSISKED</sequence>
<keyword evidence="7" id="KW-0175">Coiled coil</keyword>
<evidence type="ECO:0000259" key="10">
    <source>
        <dbReference type="Pfam" id="PF21082"/>
    </source>
</evidence>
<feature type="domain" description="Mechanosensitive ion channel MscS" evidence="9">
    <location>
        <begin position="438"/>
        <end position="503"/>
    </location>
</feature>
<keyword evidence="4 8" id="KW-0812">Transmembrane</keyword>
<dbReference type="InterPro" id="IPR010920">
    <property type="entry name" value="LSM_dom_sf"/>
</dbReference>
<evidence type="ECO:0000256" key="2">
    <source>
        <dbReference type="ARBA" id="ARBA00008017"/>
    </source>
</evidence>
<accession>A0A2S1LCP3</accession>
<feature type="domain" description="Mechanosensitive ion channel MscS C-terminal" evidence="10">
    <location>
        <begin position="515"/>
        <end position="596"/>
    </location>
</feature>
<dbReference type="OrthoDB" id="9809206at2"/>
<dbReference type="KEGG" id="ffa:FFWV33_08260"/>
<evidence type="ECO:0000256" key="8">
    <source>
        <dbReference type="SAM" id="Phobius"/>
    </source>
</evidence>
<evidence type="ECO:0000313" key="11">
    <source>
        <dbReference type="EMBL" id="AWG21523.1"/>
    </source>
</evidence>
<dbReference type="Pfam" id="PF21082">
    <property type="entry name" value="MS_channel_3rd"/>
    <property type="match status" value="1"/>
</dbReference>
<gene>
    <name evidence="11" type="ORF">FFWV33_08260</name>
</gene>
<dbReference type="AlphaFoldDB" id="A0A2S1LCP3"/>
<dbReference type="Gene3D" id="1.10.287.1260">
    <property type="match status" value="1"/>
</dbReference>
<comment type="similarity">
    <text evidence="2">Belongs to the MscS (TC 1.A.23) family.</text>
</comment>
<dbReference type="InterPro" id="IPR006685">
    <property type="entry name" value="MscS_channel_2nd"/>
</dbReference>
<keyword evidence="12" id="KW-1185">Reference proteome</keyword>
<evidence type="ECO:0000259" key="9">
    <source>
        <dbReference type="Pfam" id="PF00924"/>
    </source>
</evidence>
<dbReference type="InterPro" id="IPR011066">
    <property type="entry name" value="MscS_channel_C_sf"/>
</dbReference>